<dbReference type="GO" id="GO:0006508">
    <property type="term" value="P:proteolysis"/>
    <property type="evidence" value="ECO:0007669"/>
    <property type="project" value="UniProtKB-KW"/>
</dbReference>
<keyword evidence="4" id="KW-0788">Thiol protease</keyword>
<dbReference type="RefSeq" id="WP_205259566.1">
    <property type="nucleotide sequence ID" value="NZ_JAERWK010000006.1"/>
</dbReference>
<comment type="similarity">
    <text evidence="1">Belongs to the peptidase C40 family.</text>
</comment>
<dbReference type="Pfam" id="PF00877">
    <property type="entry name" value="NLPC_P60"/>
    <property type="match status" value="1"/>
</dbReference>
<dbReference type="EMBL" id="JAERWK010000006">
    <property type="protein sequence ID" value="MBM9466610.1"/>
    <property type="molecule type" value="Genomic_DNA"/>
</dbReference>
<dbReference type="SUPFAM" id="SSF54001">
    <property type="entry name" value="Cysteine proteinases"/>
    <property type="match status" value="1"/>
</dbReference>
<gene>
    <name evidence="6" type="ORF">JL106_04855</name>
</gene>
<organism evidence="6 7">
    <name type="scientific">Nakamurella leprariae</name>
    <dbReference type="NCBI Taxonomy" id="2803911"/>
    <lineage>
        <taxon>Bacteria</taxon>
        <taxon>Bacillati</taxon>
        <taxon>Actinomycetota</taxon>
        <taxon>Actinomycetes</taxon>
        <taxon>Nakamurellales</taxon>
        <taxon>Nakamurellaceae</taxon>
        <taxon>Nakamurella</taxon>
    </lineage>
</organism>
<evidence type="ECO:0000256" key="3">
    <source>
        <dbReference type="ARBA" id="ARBA00022801"/>
    </source>
</evidence>
<dbReference type="AlphaFoldDB" id="A0A938YEY9"/>
<dbReference type="InterPro" id="IPR000064">
    <property type="entry name" value="NLP_P60_dom"/>
</dbReference>
<protein>
    <submittedName>
        <fullName evidence="6">C40 family peptidase</fullName>
    </submittedName>
</protein>
<dbReference type="InterPro" id="IPR038765">
    <property type="entry name" value="Papain-like_cys_pep_sf"/>
</dbReference>
<proteinExistence type="inferred from homology"/>
<evidence type="ECO:0000256" key="1">
    <source>
        <dbReference type="ARBA" id="ARBA00007074"/>
    </source>
</evidence>
<evidence type="ECO:0000256" key="4">
    <source>
        <dbReference type="ARBA" id="ARBA00022807"/>
    </source>
</evidence>
<sequence>MTAVAELSALQPVDVAPAYRSPYSMRFGVPADQRLTGFDRAPWSDPSAQASIPAELWYAQSTRSRWGSWGPPARRYPVPANRFRGRVARERVLSVAAALIGLDYQHHHVPAWSPPVGWPHKPVRSGLRGPGLDCSNFTSFVYSYALGIDLPTGVAAQSEFDGRDPRTRRAAAGESLLLRRITLRGAAPSRRIAVLTATDHDAFVAQLQPADIVYIRSDAGVVSHAVLWLGACGVGPTATPLVLDAGGSGRMDFHRVDIPAGVRIRPYRASGWYARNTVFAHRIIPD</sequence>
<keyword evidence="7" id="KW-1185">Reference proteome</keyword>
<reference evidence="6" key="1">
    <citation type="submission" date="2021-01" db="EMBL/GenBank/DDBJ databases">
        <title>YIM 132084 draft genome.</title>
        <authorList>
            <person name="An D."/>
        </authorList>
    </citation>
    <scope>NUCLEOTIDE SEQUENCE</scope>
    <source>
        <strain evidence="6">YIM 132084</strain>
    </source>
</reference>
<keyword evidence="2" id="KW-0645">Protease</keyword>
<feature type="domain" description="NlpC/P60" evidence="5">
    <location>
        <begin position="126"/>
        <end position="275"/>
    </location>
</feature>
<name>A0A938YEY9_9ACTN</name>
<dbReference type="GO" id="GO:0008234">
    <property type="term" value="F:cysteine-type peptidase activity"/>
    <property type="evidence" value="ECO:0007669"/>
    <property type="project" value="UniProtKB-KW"/>
</dbReference>
<evidence type="ECO:0000259" key="5">
    <source>
        <dbReference type="Pfam" id="PF00877"/>
    </source>
</evidence>
<dbReference type="Gene3D" id="3.90.1720.10">
    <property type="entry name" value="endopeptidase domain like (from Nostoc punctiforme)"/>
    <property type="match status" value="1"/>
</dbReference>
<comment type="caution">
    <text evidence="6">The sequence shown here is derived from an EMBL/GenBank/DDBJ whole genome shotgun (WGS) entry which is preliminary data.</text>
</comment>
<accession>A0A938YEY9</accession>
<keyword evidence="3" id="KW-0378">Hydrolase</keyword>
<evidence type="ECO:0000256" key="2">
    <source>
        <dbReference type="ARBA" id="ARBA00022670"/>
    </source>
</evidence>
<evidence type="ECO:0000313" key="7">
    <source>
        <dbReference type="Proteomes" id="UP000663792"/>
    </source>
</evidence>
<evidence type="ECO:0000313" key="6">
    <source>
        <dbReference type="EMBL" id="MBM9466610.1"/>
    </source>
</evidence>
<dbReference type="Proteomes" id="UP000663792">
    <property type="component" value="Unassembled WGS sequence"/>
</dbReference>